<dbReference type="RefSeq" id="WP_166639269.1">
    <property type="nucleotide sequence ID" value="NZ_SNYJ01000008.1"/>
</dbReference>
<reference evidence="1 2" key="1">
    <citation type="submission" date="2019-03" db="EMBL/GenBank/DDBJ databases">
        <title>Genomic Encyclopedia of Type Strains, Phase IV (KMG-IV): sequencing the most valuable type-strain genomes for metagenomic binning, comparative biology and taxonomic classification.</title>
        <authorList>
            <person name="Goeker M."/>
        </authorList>
    </citation>
    <scope>NUCLEOTIDE SEQUENCE [LARGE SCALE GENOMIC DNA]</scope>
    <source>
        <strain evidence="1 2">DSM 28697</strain>
    </source>
</reference>
<gene>
    <name evidence="1" type="ORF">EV213_108177</name>
</gene>
<organism evidence="1 2">
    <name type="scientific">Aureibacillus halotolerans</name>
    <dbReference type="NCBI Taxonomy" id="1508390"/>
    <lineage>
        <taxon>Bacteria</taxon>
        <taxon>Bacillati</taxon>
        <taxon>Bacillota</taxon>
        <taxon>Bacilli</taxon>
        <taxon>Bacillales</taxon>
        <taxon>Bacillaceae</taxon>
        <taxon>Aureibacillus</taxon>
    </lineage>
</organism>
<keyword evidence="2" id="KW-1185">Reference proteome</keyword>
<protein>
    <submittedName>
        <fullName evidence="1">Uncharacterized protein</fullName>
    </submittedName>
</protein>
<proteinExistence type="predicted"/>
<evidence type="ECO:0000313" key="2">
    <source>
        <dbReference type="Proteomes" id="UP000295632"/>
    </source>
</evidence>
<dbReference type="AlphaFoldDB" id="A0A4R6U461"/>
<accession>A0A4R6U461</accession>
<evidence type="ECO:0000313" key="1">
    <source>
        <dbReference type="EMBL" id="TDQ39225.1"/>
    </source>
</evidence>
<dbReference type="Proteomes" id="UP000295632">
    <property type="component" value="Unassembled WGS sequence"/>
</dbReference>
<comment type="caution">
    <text evidence="1">The sequence shown here is derived from an EMBL/GenBank/DDBJ whole genome shotgun (WGS) entry which is preliminary data.</text>
</comment>
<dbReference type="EMBL" id="SNYJ01000008">
    <property type="protein sequence ID" value="TDQ39225.1"/>
    <property type="molecule type" value="Genomic_DNA"/>
</dbReference>
<sequence>MAKQTVKIPWYSDVTYVVVNWLGKRGIINEDQALRIIKRFVSRPVLVVNSKK</sequence>
<name>A0A4R6U461_9BACI</name>